<comment type="cofactor">
    <cofactor evidence="2">
        <name>NAD(+)</name>
        <dbReference type="ChEBI" id="CHEBI:57540"/>
    </cofactor>
</comment>
<comment type="similarity">
    <text evidence="4">Belongs to the deoxyhypusine synthase family.</text>
</comment>
<comment type="catalytic activity">
    <reaction evidence="1">
        <text>[eIF5A protein]-L-lysine + spermidine = [eIF5A protein]-deoxyhypusine + propane-1,3-diamine</text>
        <dbReference type="Rhea" id="RHEA:33299"/>
        <dbReference type="Rhea" id="RHEA-COMP:10143"/>
        <dbReference type="Rhea" id="RHEA-COMP:10144"/>
        <dbReference type="ChEBI" id="CHEBI:29969"/>
        <dbReference type="ChEBI" id="CHEBI:57484"/>
        <dbReference type="ChEBI" id="CHEBI:57834"/>
        <dbReference type="ChEBI" id="CHEBI:82657"/>
        <dbReference type="EC" id="2.5.1.46"/>
    </reaction>
</comment>
<comment type="pathway">
    <text evidence="3">Protein modification; eIF5A hypusination.</text>
</comment>
<dbReference type="Gene3D" id="3.40.910.10">
    <property type="entry name" value="Deoxyhypusine synthase"/>
    <property type="match status" value="1"/>
</dbReference>
<dbReference type="SUPFAM" id="SSF52467">
    <property type="entry name" value="DHS-like NAD/FAD-binding domain"/>
    <property type="match status" value="1"/>
</dbReference>
<evidence type="ECO:0000256" key="3">
    <source>
        <dbReference type="ARBA" id="ARBA00005041"/>
    </source>
</evidence>
<reference evidence="10" key="1">
    <citation type="submission" date="2025-08" db="UniProtKB">
        <authorList>
            <consortium name="Ensembl"/>
        </authorList>
    </citation>
    <scope>IDENTIFICATION</scope>
</reference>
<dbReference type="Ensembl" id="ENSCMMT00000007696.1">
    <property type="protein sequence ID" value="ENSCMMP00000006943.1"/>
    <property type="gene ID" value="ENSCMMG00000004337.1"/>
</dbReference>
<dbReference type="AlphaFoldDB" id="A0A8C3BLL8"/>
<dbReference type="Pfam" id="PF01916">
    <property type="entry name" value="DS"/>
    <property type="match status" value="1"/>
</dbReference>
<dbReference type="PANTHER" id="PTHR11703">
    <property type="entry name" value="DEOXYHYPUSINE SYNTHASE"/>
    <property type="match status" value="1"/>
</dbReference>
<evidence type="ECO:0000256" key="4">
    <source>
        <dbReference type="ARBA" id="ARBA00009892"/>
    </source>
</evidence>
<dbReference type="GO" id="GO:0005737">
    <property type="term" value="C:cytoplasm"/>
    <property type="evidence" value="ECO:0007669"/>
    <property type="project" value="TreeGrafter"/>
</dbReference>
<reference evidence="10" key="2">
    <citation type="submission" date="2025-09" db="UniProtKB">
        <authorList>
            <consortium name="Ensembl"/>
        </authorList>
    </citation>
    <scope>IDENTIFICATION</scope>
</reference>
<dbReference type="EC" id="2.5.1.46" evidence="5"/>
<keyword evidence="7" id="KW-0520">NAD</keyword>
<name>A0A8C3BLL8_CAIMO</name>
<dbReference type="Proteomes" id="UP000694556">
    <property type="component" value="Unassembled WGS sequence"/>
</dbReference>
<dbReference type="NCBIfam" id="TIGR00321">
    <property type="entry name" value="dhys"/>
    <property type="match status" value="1"/>
</dbReference>
<dbReference type="InterPro" id="IPR002773">
    <property type="entry name" value="Deoxyhypusine_synthase"/>
</dbReference>
<evidence type="ECO:0000256" key="5">
    <source>
        <dbReference type="ARBA" id="ARBA00012683"/>
    </source>
</evidence>
<keyword evidence="8" id="KW-0386">Hypusine biosynthesis</keyword>
<evidence type="ECO:0000313" key="11">
    <source>
        <dbReference type="Proteomes" id="UP000694556"/>
    </source>
</evidence>
<proteinExistence type="inferred from homology"/>
<evidence type="ECO:0000256" key="8">
    <source>
        <dbReference type="ARBA" id="ARBA00023256"/>
    </source>
</evidence>
<sequence>MAAPCCTAPLGAGPGGGGGGEGAAGPMAAAAAAGGGPAPAEALRAVLKPSGALPAGSLPVRGYDFAAGPDHAALLRSFLTTGFQATSFGQAVAEIRRMIAAKLEPLSAEERGRAELSGCPRPPSGCTIFLGFTSNLISSGVRETIRYLVQRGMVDVLVTTAGGVEEDLIKCLAPTYIGDFSLRGRDLRQNGINRIGNLLVPNDNYCKFEDWLMPILDQMVDEQETQGVRWTPSRMIARLGKEIDNPESVCYWAQKNKIPVLSPALTDGSLGDMIFFHSYKRPGLVLDIVEDLRLINTQAIFARKTGMIILGGGLVKHHIANANLMRNGADFSVYVNTAQEFDGSDSGARPDEAVSWGKIRMDATPVKVYADASLVFPLLVAETFAQRADAFPVEPQGD</sequence>
<dbReference type="FunFam" id="3.40.910.10:FF:000010">
    <property type="entry name" value="Deoxyhypusine synthase"/>
    <property type="match status" value="1"/>
</dbReference>
<evidence type="ECO:0000256" key="9">
    <source>
        <dbReference type="ARBA" id="ARBA00056884"/>
    </source>
</evidence>
<protein>
    <recommendedName>
        <fullName evidence="6">Deoxyhypusine synthase</fullName>
        <ecNumber evidence="5">2.5.1.46</ecNumber>
    </recommendedName>
</protein>
<evidence type="ECO:0000256" key="7">
    <source>
        <dbReference type="ARBA" id="ARBA00023027"/>
    </source>
</evidence>
<dbReference type="GO" id="GO:0034038">
    <property type="term" value="F:deoxyhypusine synthase activity"/>
    <property type="evidence" value="ECO:0007669"/>
    <property type="project" value="UniProtKB-EC"/>
</dbReference>
<dbReference type="InterPro" id="IPR029035">
    <property type="entry name" value="DHS-like_NAD/FAD-binding_dom"/>
</dbReference>
<comment type="function">
    <text evidence="9">Catalyzes the NAD-dependent oxidative cleavage of spermidine and the subsequent transfer of the butylamine moiety of spermidine to the epsilon-amino group of a critical lysine residue of the eIF-5A precursor protein to form the intermediate deoxyhypusine residue. This is the first step of the post-translational modification of that lysine into an unusual amino acid residue named hypusine. Hypusination is unique to mature eIF-5A factor and is essential for its function.</text>
</comment>
<dbReference type="InterPro" id="IPR036982">
    <property type="entry name" value="Deoxyhypusine_synthase_sf"/>
</dbReference>
<dbReference type="PANTHER" id="PTHR11703:SF0">
    <property type="entry name" value="DEOXYHYPUSINE SYNTHASE"/>
    <property type="match status" value="1"/>
</dbReference>
<keyword evidence="11" id="KW-1185">Reference proteome</keyword>
<evidence type="ECO:0000256" key="6">
    <source>
        <dbReference type="ARBA" id="ARBA00020607"/>
    </source>
</evidence>
<evidence type="ECO:0000256" key="2">
    <source>
        <dbReference type="ARBA" id="ARBA00001911"/>
    </source>
</evidence>
<evidence type="ECO:0000256" key="1">
    <source>
        <dbReference type="ARBA" id="ARBA00000952"/>
    </source>
</evidence>
<accession>A0A8C3BLL8</accession>
<evidence type="ECO:0000313" key="10">
    <source>
        <dbReference type="Ensembl" id="ENSCMMP00000006943.1"/>
    </source>
</evidence>
<organism evidence="10 11">
    <name type="scientific">Cairina moschata</name>
    <name type="common">Muscovy duck</name>
    <dbReference type="NCBI Taxonomy" id="8855"/>
    <lineage>
        <taxon>Eukaryota</taxon>
        <taxon>Metazoa</taxon>
        <taxon>Chordata</taxon>
        <taxon>Craniata</taxon>
        <taxon>Vertebrata</taxon>
        <taxon>Euteleostomi</taxon>
        <taxon>Archelosauria</taxon>
        <taxon>Archosauria</taxon>
        <taxon>Dinosauria</taxon>
        <taxon>Saurischia</taxon>
        <taxon>Theropoda</taxon>
        <taxon>Coelurosauria</taxon>
        <taxon>Aves</taxon>
        <taxon>Neognathae</taxon>
        <taxon>Galloanserae</taxon>
        <taxon>Anseriformes</taxon>
        <taxon>Anatidae</taxon>
        <taxon>Anatinae</taxon>
        <taxon>Cairina</taxon>
    </lineage>
</organism>